<evidence type="ECO:0000259" key="16">
    <source>
        <dbReference type="PROSITE" id="PS50011"/>
    </source>
</evidence>
<evidence type="ECO:0000256" key="11">
    <source>
        <dbReference type="PIRSR" id="PIRSR630616-2"/>
    </source>
</evidence>
<dbReference type="InterPro" id="IPR008271">
    <property type="entry name" value="Ser/Thr_kinase_AS"/>
</dbReference>
<evidence type="ECO:0000256" key="3">
    <source>
        <dbReference type="ARBA" id="ARBA00022679"/>
    </source>
</evidence>
<dbReference type="GO" id="GO:0004674">
    <property type="term" value="F:protein serine/threonine kinase activity"/>
    <property type="evidence" value="ECO:0007669"/>
    <property type="project" value="UniProtKB-KW"/>
</dbReference>
<evidence type="ECO:0000256" key="14">
    <source>
        <dbReference type="RuleBase" id="RU003465"/>
    </source>
</evidence>
<dbReference type="EMBL" id="CAADRA010005469">
    <property type="protein sequence ID" value="VFT90206.1"/>
    <property type="molecule type" value="Genomic_DNA"/>
</dbReference>
<dbReference type="PROSITE" id="PS00107">
    <property type="entry name" value="PROTEIN_KINASE_ATP"/>
    <property type="match status" value="1"/>
</dbReference>
<feature type="compositionally biased region" description="Low complexity" evidence="15">
    <location>
        <begin position="249"/>
        <end position="266"/>
    </location>
</feature>
<evidence type="ECO:0000256" key="2">
    <source>
        <dbReference type="ARBA" id="ARBA00022527"/>
    </source>
</evidence>
<feature type="compositionally biased region" description="Acidic residues" evidence="15">
    <location>
        <begin position="226"/>
        <end position="237"/>
    </location>
</feature>
<feature type="compositionally biased region" description="Basic residues" evidence="15">
    <location>
        <begin position="1"/>
        <end position="14"/>
    </location>
</feature>
<proteinExistence type="inferred from homology"/>
<feature type="region of interest" description="Disordered" evidence="15">
    <location>
        <begin position="308"/>
        <end position="334"/>
    </location>
</feature>
<dbReference type="GO" id="GO:0004721">
    <property type="term" value="F:phosphoprotein phosphatase activity"/>
    <property type="evidence" value="ECO:0007669"/>
    <property type="project" value="UniProtKB-KW"/>
</dbReference>
<feature type="compositionally biased region" description="Polar residues" evidence="15">
    <location>
        <begin position="308"/>
        <end position="317"/>
    </location>
</feature>
<dbReference type="FunFam" id="1.10.510.10:FF:000571">
    <property type="entry name" value="Maternal embryonic leucine zipper kinase"/>
    <property type="match status" value="1"/>
</dbReference>
<dbReference type="InterPro" id="IPR036457">
    <property type="entry name" value="PPM-type-like_dom_sf"/>
</dbReference>
<feature type="domain" description="PPM-type phosphatase" evidence="17">
    <location>
        <begin position="927"/>
        <end position="1226"/>
    </location>
</feature>
<dbReference type="GO" id="GO:0046872">
    <property type="term" value="F:metal ion binding"/>
    <property type="evidence" value="ECO:0007669"/>
    <property type="project" value="UniProtKB-KW"/>
</dbReference>
<feature type="region of interest" description="Disordered" evidence="15">
    <location>
        <begin position="78"/>
        <end position="281"/>
    </location>
</feature>
<keyword evidence="8 11" id="KW-0067">ATP-binding</keyword>
<dbReference type="PROSITE" id="PS51746">
    <property type="entry name" value="PPM_2"/>
    <property type="match status" value="1"/>
</dbReference>
<dbReference type="InterPro" id="IPR000222">
    <property type="entry name" value="PP2C_BS"/>
</dbReference>
<feature type="region of interest" description="Disordered" evidence="15">
    <location>
        <begin position="955"/>
        <end position="974"/>
    </location>
</feature>
<feature type="compositionally biased region" description="Acidic residues" evidence="15">
    <location>
        <begin position="854"/>
        <end position="863"/>
    </location>
</feature>
<feature type="binding site" evidence="11">
    <location>
        <position position="589"/>
    </location>
    <ligand>
        <name>ATP</name>
        <dbReference type="ChEBI" id="CHEBI:30616"/>
    </ligand>
</feature>
<comment type="subcellular location">
    <subcellularLocation>
        <location evidence="1">Membrane</location>
        <topology evidence="1">Peripheral membrane protein</topology>
    </subcellularLocation>
</comment>
<dbReference type="Pfam" id="PF00069">
    <property type="entry name" value="Pkinase"/>
    <property type="match status" value="1"/>
</dbReference>
<keyword evidence="2" id="KW-0723">Serine/threonine-protein kinase</keyword>
<dbReference type="Gene3D" id="3.60.40.10">
    <property type="entry name" value="PPM-type phosphatase domain"/>
    <property type="match status" value="1"/>
</dbReference>
<gene>
    <name evidence="19" type="primary">Aste57867_13367</name>
    <name evidence="18" type="ORF">As57867_013317</name>
    <name evidence="19" type="ORF">ASTE57867_13367</name>
</gene>
<dbReference type="Proteomes" id="UP000332933">
    <property type="component" value="Unassembled WGS sequence"/>
</dbReference>
<keyword evidence="9 14" id="KW-0904">Protein phosphatase</keyword>
<feature type="compositionally biased region" description="Gly residues" evidence="15">
    <location>
        <begin position="142"/>
        <end position="162"/>
    </location>
</feature>
<dbReference type="InterPro" id="IPR001932">
    <property type="entry name" value="PPM-type_phosphatase-like_dom"/>
</dbReference>
<evidence type="ECO:0000256" key="9">
    <source>
        <dbReference type="ARBA" id="ARBA00022912"/>
    </source>
</evidence>
<accession>A0A485KXY7</accession>
<dbReference type="InterPro" id="IPR011009">
    <property type="entry name" value="Kinase-like_dom_sf"/>
</dbReference>
<evidence type="ECO:0000313" key="20">
    <source>
        <dbReference type="Proteomes" id="UP000332933"/>
    </source>
</evidence>
<evidence type="ECO:0000256" key="15">
    <source>
        <dbReference type="SAM" id="MobiDB-lite"/>
    </source>
</evidence>
<organism evidence="19 20">
    <name type="scientific">Aphanomyces stellatus</name>
    <dbReference type="NCBI Taxonomy" id="120398"/>
    <lineage>
        <taxon>Eukaryota</taxon>
        <taxon>Sar</taxon>
        <taxon>Stramenopiles</taxon>
        <taxon>Oomycota</taxon>
        <taxon>Saprolegniomycetes</taxon>
        <taxon>Saprolegniales</taxon>
        <taxon>Verrucalvaceae</taxon>
        <taxon>Aphanomyces</taxon>
    </lineage>
</organism>
<comment type="similarity">
    <text evidence="14">Belongs to the PP2C family.</text>
</comment>
<evidence type="ECO:0000256" key="7">
    <source>
        <dbReference type="ARBA" id="ARBA00022801"/>
    </source>
</evidence>
<evidence type="ECO:0000256" key="8">
    <source>
        <dbReference type="ARBA" id="ARBA00022840"/>
    </source>
</evidence>
<reference evidence="19 20" key="1">
    <citation type="submission" date="2019-03" db="EMBL/GenBank/DDBJ databases">
        <authorList>
            <person name="Gaulin E."/>
            <person name="Dumas B."/>
        </authorList>
    </citation>
    <scope>NUCLEOTIDE SEQUENCE [LARGE SCALE GENOMIC DNA]</scope>
    <source>
        <strain evidence="19">CBS 568.67</strain>
    </source>
</reference>
<dbReference type="InterPro" id="IPR030616">
    <property type="entry name" value="Aur-like"/>
</dbReference>
<keyword evidence="7 14" id="KW-0378">Hydrolase</keyword>
<feature type="domain" description="Protein kinase" evidence="16">
    <location>
        <begin position="420"/>
        <end position="703"/>
    </location>
</feature>
<evidence type="ECO:0000259" key="17">
    <source>
        <dbReference type="PROSITE" id="PS51746"/>
    </source>
</evidence>
<evidence type="ECO:0000256" key="4">
    <source>
        <dbReference type="ARBA" id="ARBA00022723"/>
    </source>
</evidence>
<dbReference type="SMART" id="SM00332">
    <property type="entry name" value="PP2Cc"/>
    <property type="match status" value="1"/>
</dbReference>
<feature type="compositionally biased region" description="Basic and acidic residues" evidence="15">
    <location>
        <begin position="184"/>
        <end position="204"/>
    </location>
</feature>
<feature type="binding site" evidence="11 13">
    <location>
        <position position="449"/>
    </location>
    <ligand>
        <name>ATP</name>
        <dbReference type="ChEBI" id="CHEBI:30616"/>
    </ligand>
</feature>
<dbReference type="PROSITE" id="PS50011">
    <property type="entry name" value="PROTEIN_KINASE_DOM"/>
    <property type="match status" value="1"/>
</dbReference>
<evidence type="ECO:0000256" key="1">
    <source>
        <dbReference type="ARBA" id="ARBA00004170"/>
    </source>
</evidence>
<dbReference type="PROSITE" id="PS01032">
    <property type="entry name" value="PPM_1"/>
    <property type="match status" value="1"/>
</dbReference>
<dbReference type="GO" id="GO:0016020">
    <property type="term" value="C:membrane"/>
    <property type="evidence" value="ECO:0007669"/>
    <property type="project" value="UniProtKB-SubCell"/>
</dbReference>
<dbReference type="PANTHER" id="PTHR24350">
    <property type="entry name" value="SERINE/THREONINE-PROTEIN KINASE IAL-RELATED"/>
    <property type="match status" value="1"/>
</dbReference>
<dbReference type="CDD" id="cd14008">
    <property type="entry name" value="STKc_LKB1_CaMKK"/>
    <property type="match status" value="1"/>
</dbReference>
<keyword evidence="6" id="KW-0418">Kinase</keyword>
<reference evidence="18" key="2">
    <citation type="submission" date="2019-06" db="EMBL/GenBank/DDBJ databases">
        <title>Genomics analysis of Aphanomyces spp. identifies a new class of oomycete effector associated with host adaptation.</title>
        <authorList>
            <person name="Gaulin E."/>
        </authorList>
    </citation>
    <scope>NUCLEOTIDE SEQUENCE</scope>
    <source>
        <strain evidence="18">CBS 578.67</strain>
    </source>
</reference>
<evidence type="ECO:0000313" key="19">
    <source>
        <dbReference type="EMBL" id="VFT90206.1"/>
    </source>
</evidence>
<keyword evidence="4" id="KW-0479">Metal-binding</keyword>
<evidence type="ECO:0000313" key="18">
    <source>
        <dbReference type="EMBL" id="KAF0695847.1"/>
    </source>
</evidence>
<keyword evidence="20" id="KW-1185">Reference proteome</keyword>
<evidence type="ECO:0000256" key="13">
    <source>
        <dbReference type="PROSITE-ProRule" id="PRU10141"/>
    </source>
</evidence>
<feature type="active site" description="Proton acceptor" evidence="10">
    <location>
        <position position="571"/>
    </location>
</feature>
<dbReference type="SMART" id="SM00220">
    <property type="entry name" value="S_TKc"/>
    <property type="match status" value="1"/>
</dbReference>
<keyword evidence="3" id="KW-0808">Transferase</keyword>
<dbReference type="GO" id="GO:0005524">
    <property type="term" value="F:ATP binding"/>
    <property type="evidence" value="ECO:0007669"/>
    <property type="project" value="UniProtKB-UniRule"/>
</dbReference>
<feature type="compositionally biased region" description="Low complexity" evidence="15">
    <location>
        <begin position="961"/>
        <end position="973"/>
    </location>
</feature>
<sequence>MGCRHSQHHSRRATSVHMDESTRTVGGGGVEELADDQRPVATNRAAITTEFVKQIVQDAADESDNLSNVSVDESVVQPDASLKNKSPAPPNAPKLDATKGSETNELVRVDSMDECGPPARPPTPREFQRSYSSEKFPSARGGARGRGMPRGRGPARGGGRMMGGPPLRKRSNEAMAGSSVVHHAQSDKYCVDHNGPEAKPRRQTIEGASKEQTSAEDFGQNSNVSDGDESMSDDDGSGSDGGDATDWLSSSATAPVATSAPATPGATHDDGVAAGSDDDDDAVEGQVEDWLQSTTMMPQVDIVVASSPVRSPSTLEKPSSPAADDIAGSKSMGLAKGSNSAMMVHNEVLKSLERPKVFVRQPSGGAAALLHMPLSPTQPANIRDTTVVKKKKAELPTHNLPHPKPISGDWLNSRTMINNYIILESLGAGSYAEVKLCKEKSTGQLFAMKFIDRDIMHKHSKLGKQPDNLMDIKREIAIMKKLNHPNVLRLYEVMDDPHVNKLFLVLEYMQLGDLLSFKKAQKKQIQGNVVTPLPASETVCEPMSDRELHGVALQVLLGLAYLHEQNIVHGDLKPQNLLIGEKGIVKIADFGISQNLYGSKQKLLEAMGTPAFMSPEMCSGEQYSGQLADVWAVGATLYMLRFGNPPFIAKSALQVFEKIQHDALVFPAHQSLDPALTDFLHGILTKDPTKRLALHEAMLHPWITKERLPLDRRLRPPPPIRKPLSAPITVSADEINSAIHESPTSNLPVVSHRQPPAPQSPHAPESARRGGASPADAKALPPLGSPKRSQELLALHEQGSSRRRLTLPASKRKLTLSSEETNFRSERFAQKRSHPKITSTDDGSGTEMDILEGSSDDDGDNMDDDDVLDPDDAEAIYQSAHGLDELLLTTLAPTSHTLLPTIRQGDSYVETSQSLVEHCGNPVLDIRMGVASIQGRRSTQEDRWVAIPNVQTYLSDHDESNAPSSPDDSMSSAWRAPGQGGRMAFVGLYDGHGGDACATLLQEQLHMELFRHVGLPLPEAVAAVMQHTCLALDTRVCDELYATESPSGSTATFCLLDGTSTLRLVVGHVGDCRALLCRDGRACALTRDHRCSTKDEYDAVAASGGTIINNRVNGVLAITRTFGDLEFKGREVKAAQAAAAVYSQESVGTVLHARPDVVVVDIQPTDTFLLMACDGVWEALSNDAAVAFVAARLGVHGSIHVAAEELAQEAIRCLSSDNVTVVLVQLNASRILPPSSSATYETE</sequence>
<keyword evidence="5 11" id="KW-0547">Nucleotide-binding</keyword>
<dbReference type="Gene3D" id="1.10.510.10">
    <property type="entry name" value="Transferase(Phosphotransferase) domain 1"/>
    <property type="match status" value="1"/>
</dbReference>
<dbReference type="InterPro" id="IPR017441">
    <property type="entry name" value="Protein_kinase_ATP_BS"/>
</dbReference>
<dbReference type="SUPFAM" id="SSF81606">
    <property type="entry name" value="PP2C-like"/>
    <property type="match status" value="1"/>
</dbReference>
<evidence type="ECO:0000256" key="5">
    <source>
        <dbReference type="ARBA" id="ARBA00022741"/>
    </source>
</evidence>
<feature type="cross-link" description="Glycyl lysine isopeptide (Lys-Gly) (interchain with G-Cter in SUMO2)" evidence="12">
    <location>
        <position position="573"/>
    </location>
</feature>
<protein>
    <submittedName>
        <fullName evidence="19">Aste57867_13367 protein</fullName>
    </submittedName>
</protein>
<evidence type="ECO:0000256" key="6">
    <source>
        <dbReference type="ARBA" id="ARBA00022777"/>
    </source>
</evidence>
<dbReference type="CDD" id="cd00143">
    <property type="entry name" value="PP2Cc"/>
    <property type="match status" value="1"/>
</dbReference>
<evidence type="ECO:0000256" key="12">
    <source>
        <dbReference type="PIRSR" id="PIRSR630616-3"/>
    </source>
</evidence>
<feature type="compositionally biased region" description="Basic residues" evidence="15">
    <location>
        <begin position="801"/>
        <end position="814"/>
    </location>
</feature>
<feature type="region of interest" description="Disordered" evidence="15">
    <location>
        <begin position="742"/>
        <end position="863"/>
    </location>
</feature>
<dbReference type="AlphaFoldDB" id="A0A485KXY7"/>
<dbReference type="OrthoDB" id="68483at2759"/>
<dbReference type="Pfam" id="PF00481">
    <property type="entry name" value="PP2C"/>
    <property type="match status" value="1"/>
</dbReference>
<dbReference type="PROSITE" id="PS00108">
    <property type="entry name" value="PROTEIN_KINASE_ST"/>
    <property type="match status" value="1"/>
</dbReference>
<evidence type="ECO:0000256" key="10">
    <source>
        <dbReference type="PIRSR" id="PIRSR630616-1"/>
    </source>
</evidence>
<dbReference type="SUPFAM" id="SSF56112">
    <property type="entry name" value="Protein kinase-like (PK-like)"/>
    <property type="match status" value="1"/>
</dbReference>
<dbReference type="EMBL" id="VJMH01005448">
    <property type="protein sequence ID" value="KAF0695847.1"/>
    <property type="molecule type" value="Genomic_DNA"/>
</dbReference>
<dbReference type="FunFam" id="3.30.200.20:FF:000042">
    <property type="entry name" value="Aurora kinase A"/>
    <property type="match status" value="1"/>
</dbReference>
<name>A0A485KXY7_9STRA</name>
<dbReference type="InterPro" id="IPR000719">
    <property type="entry name" value="Prot_kinase_dom"/>
</dbReference>
<feature type="region of interest" description="Disordered" evidence="15">
    <location>
        <begin position="1"/>
        <end position="37"/>
    </location>
</feature>